<dbReference type="GO" id="GO:0055085">
    <property type="term" value="P:transmembrane transport"/>
    <property type="evidence" value="ECO:0007669"/>
    <property type="project" value="InterPro"/>
</dbReference>
<evidence type="ECO:0000313" key="11">
    <source>
        <dbReference type="EMBL" id="PKC89242.1"/>
    </source>
</evidence>
<evidence type="ECO:0000256" key="2">
    <source>
        <dbReference type="ARBA" id="ARBA00008583"/>
    </source>
</evidence>
<dbReference type="GO" id="GO:0006865">
    <property type="term" value="P:amino acid transport"/>
    <property type="evidence" value="ECO:0007669"/>
    <property type="project" value="UniProtKB-KW"/>
</dbReference>
<feature type="transmembrane region" description="Helical" evidence="9">
    <location>
        <begin position="280"/>
        <end position="302"/>
    </location>
</feature>
<comment type="subcellular location">
    <subcellularLocation>
        <location evidence="1">Membrane</location>
        <topology evidence="1">Multi-pass membrane protein</topology>
    </subcellularLocation>
</comment>
<feature type="compositionally biased region" description="Polar residues" evidence="8">
    <location>
        <begin position="61"/>
        <end position="73"/>
    </location>
</feature>
<dbReference type="Gene3D" id="1.20.1740.10">
    <property type="entry name" value="Amino acid/polyamine transporter I"/>
    <property type="match status" value="1"/>
</dbReference>
<dbReference type="Proteomes" id="UP000232654">
    <property type="component" value="Unassembled WGS sequence"/>
</dbReference>
<feature type="compositionally biased region" description="Low complexity" evidence="8">
    <location>
        <begin position="41"/>
        <end position="52"/>
    </location>
</feature>
<feature type="transmembrane region" description="Helical" evidence="9">
    <location>
        <begin position="206"/>
        <end position="227"/>
    </location>
</feature>
<accession>A0A2N0T1Q3</accession>
<evidence type="ECO:0000313" key="12">
    <source>
        <dbReference type="Proteomes" id="UP000232654"/>
    </source>
</evidence>
<keyword evidence="5" id="KW-0029">Amino-acid transport</keyword>
<evidence type="ECO:0000256" key="1">
    <source>
        <dbReference type="ARBA" id="ARBA00004141"/>
    </source>
</evidence>
<feature type="domain" description="Amino acid permease/ SLC12A" evidence="10">
    <location>
        <begin position="96"/>
        <end position="540"/>
    </location>
</feature>
<comment type="similarity">
    <text evidence="2">Belongs to the amino acid-polyamine-organocation (APC) superfamily. Amino acid transporter (AAT) (TC 2.A.3.1) family.</text>
</comment>
<protein>
    <submittedName>
        <fullName evidence="11">Amino acid permease</fullName>
    </submittedName>
</protein>
<feature type="transmembrane region" description="Helical" evidence="9">
    <location>
        <begin position="99"/>
        <end position="118"/>
    </location>
</feature>
<evidence type="ECO:0000256" key="9">
    <source>
        <dbReference type="SAM" id="Phobius"/>
    </source>
</evidence>
<feature type="transmembrane region" description="Helical" evidence="9">
    <location>
        <begin position="164"/>
        <end position="186"/>
    </location>
</feature>
<organism evidence="11 12">
    <name type="scientific">Bifidobacterium longum</name>
    <dbReference type="NCBI Taxonomy" id="216816"/>
    <lineage>
        <taxon>Bacteria</taxon>
        <taxon>Bacillati</taxon>
        <taxon>Actinomycetota</taxon>
        <taxon>Actinomycetes</taxon>
        <taxon>Bifidobacteriales</taxon>
        <taxon>Bifidobacteriaceae</taxon>
        <taxon>Bifidobacterium</taxon>
    </lineage>
</organism>
<feature type="transmembrane region" description="Helical" evidence="9">
    <location>
        <begin position="323"/>
        <end position="343"/>
    </location>
</feature>
<feature type="transmembrane region" description="Helical" evidence="9">
    <location>
        <begin position="368"/>
        <end position="393"/>
    </location>
</feature>
<name>A0A2N0T1Q3_BIFLN</name>
<keyword evidence="6 9" id="KW-1133">Transmembrane helix</keyword>
<evidence type="ECO:0000256" key="8">
    <source>
        <dbReference type="SAM" id="MobiDB-lite"/>
    </source>
</evidence>
<feature type="transmembrane region" description="Helical" evidence="9">
    <location>
        <begin position="413"/>
        <end position="434"/>
    </location>
</feature>
<dbReference type="GO" id="GO:0016020">
    <property type="term" value="C:membrane"/>
    <property type="evidence" value="ECO:0007669"/>
    <property type="project" value="UniProtKB-SubCell"/>
</dbReference>
<feature type="region of interest" description="Disordered" evidence="8">
    <location>
        <begin position="18"/>
        <end position="80"/>
    </location>
</feature>
<dbReference type="PANTHER" id="PTHR43495">
    <property type="entry name" value="GABA PERMEASE"/>
    <property type="match status" value="1"/>
</dbReference>
<evidence type="ECO:0000256" key="5">
    <source>
        <dbReference type="ARBA" id="ARBA00022970"/>
    </source>
</evidence>
<proteinExistence type="inferred from homology"/>
<feature type="transmembrane region" description="Helical" evidence="9">
    <location>
        <begin position="512"/>
        <end position="530"/>
    </location>
</feature>
<reference evidence="11 12" key="1">
    <citation type="submission" date="2017-12" db="EMBL/GenBank/DDBJ databases">
        <title>Bifidobacterium longum APC/DPC strains.</title>
        <authorList>
            <person name="Arboleya S."/>
        </authorList>
    </citation>
    <scope>NUCLEOTIDE SEQUENCE [LARGE SCALE GENOMIC DNA]</scope>
    <source>
        <strain evidence="11 12">APC1503</strain>
    </source>
</reference>
<dbReference type="EMBL" id="PJDT01000015">
    <property type="protein sequence ID" value="PKC89242.1"/>
    <property type="molecule type" value="Genomic_DNA"/>
</dbReference>
<evidence type="ECO:0000256" key="7">
    <source>
        <dbReference type="ARBA" id="ARBA00023136"/>
    </source>
</evidence>
<comment type="caution">
    <text evidence="11">The sequence shown here is derived from an EMBL/GenBank/DDBJ whole genome shotgun (WGS) entry which is preliminary data.</text>
</comment>
<feature type="transmembrane region" description="Helical" evidence="9">
    <location>
        <begin position="124"/>
        <end position="144"/>
    </location>
</feature>
<feature type="compositionally biased region" description="Polar residues" evidence="8">
    <location>
        <begin position="31"/>
        <end position="40"/>
    </location>
</feature>
<keyword evidence="4 9" id="KW-0812">Transmembrane</keyword>
<dbReference type="Pfam" id="PF00324">
    <property type="entry name" value="AA_permease"/>
    <property type="match status" value="1"/>
</dbReference>
<dbReference type="InterPro" id="IPR004840">
    <property type="entry name" value="Amino_acid_permease_CS"/>
</dbReference>
<sequence>MQRSYILGAGILFRAVTTTPMERTHGKERNMSQPDTDTAAQSPSSQQEPQIQTDGRRSHSEQVNQPAQTSQSESSHDGKDEHALHTNLKRGMESRHLQMISLGGVIGTGLFLSSGYTIQQAGPIGTILAYSIGALIVYLVMLTLGELSVAMPVTGSFHVYAEKFIGPGTGFVIAIQYWLTWTVALGSEFTAAGLLMQRWFPDSPTWVWSAACIILIFTLNALSVRFFAEAEFWFASIKVFAICAFIVIGLLAIFGVIPIAGYQHAPMFGNLVKDGIFPNGFMPVFATILTVNFAFSGTELIGVTAGETRDPETTVPKAIHTTLWRLVLFFIGSITVMCALIPWRQAGVGESPFVLVFNSIGIPYAGDIMNFVVLTAVLSASNSGLYASTRMVWSMGNEGMIPRWFAKTNRRGVPMLALCAAMAGGLLALLSSVIAASTVYLVLVALSGLSAVVVWIAIAYCQIVFRRRWLESGHSTSELKYRTPGYPYVSWAAFILCTASFVLVIFDVEQRFALVAELVFIVACYGAYFLQQWVRKRKKATEADDLDTLWVARD</sequence>
<keyword evidence="7 9" id="KW-0472">Membrane</keyword>
<evidence type="ECO:0000256" key="4">
    <source>
        <dbReference type="ARBA" id="ARBA00022692"/>
    </source>
</evidence>
<gene>
    <name evidence="11" type="ORF">APC1503_0992</name>
</gene>
<feature type="transmembrane region" description="Helical" evidence="9">
    <location>
        <begin position="239"/>
        <end position="260"/>
    </location>
</feature>
<dbReference type="PIRSF" id="PIRSF006060">
    <property type="entry name" value="AA_transporter"/>
    <property type="match status" value="1"/>
</dbReference>
<evidence type="ECO:0000259" key="10">
    <source>
        <dbReference type="Pfam" id="PF00324"/>
    </source>
</evidence>
<dbReference type="AlphaFoldDB" id="A0A2N0T1Q3"/>
<dbReference type="PANTHER" id="PTHR43495:SF5">
    <property type="entry name" value="GAMMA-AMINOBUTYRIC ACID PERMEASE"/>
    <property type="match status" value="1"/>
</dbReference>
<dbReference type="InterPro" id="IPR004841">
    <property type="entry name" value="AA-permease/SLC12A_dom"/>
</dbReference>
<dbReference type="PROSITE" id="PS00218">
    <property type="entry name" value="AMINO_ACID_PERMEASE_1"/>
    <property type="match status" value="1"/>
</dbReference>
<feature type="transmembrane region" description="Helical" evidence="9">
    <location>
        <begin position="486"/>
        <end position="506"/>
    </location>
</feature>
<dbReference type="FunFam" id="1.20.1740.10:FF:000001">
    <property type="entry name" value="Amino acid permease"/>
    <property type="match status" value="1"/>
</dbReference>
<feature type="transmembrane region" description="Helical" evidence="9">
    <location>
        <begin position="440"/>
        <end position="465"/>
    </location>
</feature>
<evidence type="ECO:0000256" key="3">
    <source>
        <dbReference type="ARBA" id="ARBA00022448"/>
    </source>
</evidence>
<keyword evidence="3" id="KW-0813">Transport</keyword>
<evidence type="ECO:0000256" key="6">
    <source>
        <dbReference type="ARBA" id="ARBA00022989"/>
    </source>
</evidence>